<reference evidence="1 2" key="1">
    <citation type="journal article" date="2013" name="PLoS Genet.">
        <title>The genome and development-dependent transcriptomes of Pyronema confluens: a window into fungal evolution.</title>
        <authorList>
            <person name="Traeger S."/>
            <person name="Altegoer F."/>
            <person name="Freitag M."/>
            <person name="Gabaldon T."/>
            <person name="Kempken F."/>
            <person name="Kumar A."/>
            <person name="Marcet-Houben M."/>
            <person name="Poggeler S."/>
            <person name="Stajich J.E."/>
            <person name="Nowrousian M."/>
        </authorList>
    </citation>
    <scope>NUCLEOTIDE SEQUENCE [LARGE SCALE GENOMIC DNA]</scope>
    <source>
        <strain evidence="2">CBS 100304</strain>
        <tissue evidence="1">Vegetative mycelium</tissue>
    </source>
</reference>
<accession>U4L690</accession>
<name>U4L690_PYROM</name>
<dbReference type="Proteomes" id="UP000018144">
    <property type="component" value="Unassembled WGS sequence"/>
</dbReference>
<gene>
    <name evidence="1" type="ORF">PCON_07540</name>
</gene>
<organism evidence="1 2">
    <name type="scientific">Pyronema omphalodes (strain CBS 100304)</name>
    <name type="common">Pyronema confluens</name>
    <dbReference type="NCBI Taxonomy" id="1076935"/>
    <lineage>
        <taxon>Eukaryota</taxon>
        <taxon>Fungi</taxon>
        <taxon>Dikarya</taxon>
        <taxon>Ascomycota</taxon>
        <taxon>Pezizomycotina</taxon>
        <taxon>Pezizomycetes</taxon>
        <taxon>Pezizales</taxon>
        <taxon>Pyronemataceae</taxon>
        <taxon>Pyronema</taxon>
    </lineage>
</organism>
<dbReference type="AlphaFoldDB" id="U4L690"/>
<keyword evidence="2" id="KW-1185">Reference proteome</keyword>
<dbReference type="EMBL" id="HF935383">
    <property type="protein sequence ID" value="CCX07951.1"/>
    <property type="molecule type" value="Genomic_DNA"/>
</dbReference>
<evidence type="ECO:0000313" key="1">
    <source>
        <dbReference type="EMBL" id="CCX07951.1"/>
    </source>
</evidence>
<sequence length="193" mass="21134">MQCGLTDGDQDTADYGWTIEEEEYTPEEIKISARRKLTAKKPTATKDDVELTAFTERTTMTNNKNGTIADLVTAALQNNGPDITMVTTTDPDVGELGMVFRRTSLSVENDTLMHTIISDTTSTNDTTEDRTVIVSDAEGIDELFPLFRRTSSSAMRPAQPVTANHSLKDCKPITSSVEAVDTTTTPHLEDDPT</sequence>
<evidence type="ECO:0000313" key="2">
    <source>
        <dbReference type="Proteomes" id="UP000018144"/>
    </source>
</evidence>
<protein>
    <submittedName>
        <fullName evidence="1">Uncharacterized protein</fullName>
    </submittedName>
</protein>
<proteinExistence type="predicted"/>